<dbReference type="EMBL" id="JMIX01000005">
    <property type="protein sequence ID" value="KEO96648.1"/>
    <property type="molecule type" value="Genomic_DNA"/>
</dbReference>
<dbReference type="GO" id="GO:0000127">
    <property type="term" value="C:transcription factor TFIIIC complex"/>
    <property type="evidence" value="ECO:0007669"/>
    <property type="project" value="TreeGrafter"/>
</dbReference>
<dbReference type="AlphaFoldDB" id="A0A074MXW4"/>
<reference evidence="1 2" key="1">
    <citation type="submission" date="2014-04" db="EMBL/GenBank/DDBJ databases">
        <title>A comprehensive comparison of genomes of Erythrobacter spp. Strains.</title>
        <authorList>
            <person name="Zheng Q."/>
        </authorList>
    </citation>
    <scope>NUCLEOTIDE SEQUENCE [LARGE SCALE GENOMIC DNA]</scope>
    <source>
        <strain evidence="1 2">DSM 8509</strain>
    </source>
</reference>
<dbReference type="Pfam" id="PF13432">
    <property type="entry name" value="TPR_16"/>
    <property type="match status" value="2"/>
</dbReference>
<organism evidence="1 2">
    <name type="scientific">Erythrobacter litoralis</name>
    <dbReference type="NCBI Taxonomy" id="39960"/>
    <lineage>
        <taxon>Bacteria</taxon>
        <taxon>Pseudomonadati</taxon>
        <taxon>Pseudomonadota</taxon>
        <taxon>Alphaproteobacteria</taxon>
        <taxon>Sphingomonadales</taxon>
        <taxon>Erythrobacteraceae</taxon>
        <taxon>Erythrobacter/Porphyrobacter group</taxon>
        <taxon>Erythrobacter</taxon>
    </lineage>
</organism>
<protein>
    <submittedName>
        <fullName evidence="1">Uncharacterized protein</fullName>
    </submittedName>
</protein>
<dbReference type="GO" id="GO:0006383">
    <property type="term" value="P:transcription by RNA polymerase III"/>
    <property type="evidence" value="ECO:0007669"/>
    <property type="project" value="InterPro"/>
</dbReference>
<dbReference type="Proteomes" id="UP000027866">
    <property type="component" value="Unassembled WGS sequence"/>
</dbReference>
<dbReference type="PANTHER" id="PTHR23082:SF0">
    <property type="entry name" value="GENERAL TRANSCRIPTION FACTOR 3C POLYPEPTIDE 3"/>
    <property type="match status" value="1"/>
</dbReference>
<dbReference type="PANTHER" id="PTHR23082">
    <property type="entry name" value="TRANSCRIPTION INITIATION FACTOR IIIC TFIIIC , POLYPEPTIDE 3-RELATED"/>
    <property type="match status" value="1"/>
</dbReference>
<accession>A0A074MXW4</accession>
<gene>
    <name evidence="1" type="ORF">EH32_10500</name>
</gene>
<name>A0A074MXW4_9SPHN</name>
<dbReference type="SUPFAM" id="SSF48452">
    <property type="entry name" value="TPR-like"/>
    <property type="match status" value="1"/>
</dbReference>
<dbReference type="Gene3D" id="3.40.50.2000">
    <property type="entry name" value="Glycogen Phosphorylase B"/>
    <property type="match status" value="1"/>
</dbReference>
<dbReference type="InterPro" id="IPR039340">
    <property type="entry name" value="Tfc4/TFIIIC-102/Sfc4"/>
</dbReference>
<keyword evidence="2" id="KW-1185">Reference proteome</keyword>
<comment type="caution">
    <text evidence="1">The sequence shown here is derived from an EMBL/GenBank/DDBJ whole genome shotgun (WGS) entry which is preliminary data.</text>
</comment>
<dbReference type="InterPro" id="IPR011990">
    <property type="entry name" value="TPR-like_helical_dom_sf"/>
</dbReference>
<evidence type="ECO:0000313" key="2">
    <source>
        <dbReference type="Proteomes" id="UP000027866"/>
    </source>
</evidence>
<dbReference type="SUPFAM" id="SSF53756">
    <property type="entry name" value="UDP-Glycosyltransferase/glycogen phosphorylase"/>
    <property type="match status" value="1"/>
</dbReference>
<proteinExistence type="predicted"/>
<dbReference type="Gene3D" id="1.25.40.10">
    <property type="entry name" value="Tetratricopeptide repeat domain"/>
    <property type="match status" value="2"/>
</dbReference>
<sequence length="382" mass="42275">MPFTFIGTEVLGDDLRLNTLDRNVLNTLYNLIDLYLIASRSEGGPHALFEACASKCKIISSRVGASEDVLEPYAIFDTDHEAAELINLDHKQNVLAKSLDRNLQIVRDGYSVAAVSQFLPQFYSQVLEAHHSEEADLTGAEFSENLPLPASLRVVRRDQTKSHQAVAVPNGDRNEDLSDKIRNVEALFEANPNDIKLIKELVDHYEAAGRLNSALSAISLAVLTDDVNQQLQYRRSLLLGKLGRRTEALEIALELVKCQPSNSQFQRHLSNLLLHCERIDEALEAAGNAAILDPFNASNYFHFARLLFDSGKVAEAIVAAEQASRADPIDHRIYNLIAEAAEHHGDLEKAKRALAVAHKLAPRGTSYEARLKNLEATEVPSL</sequence>
<evidence type="ECO:0000313" key="1">
    <source>
        <dbReference type="EMBL" id="KEO96648.1"/>
    </source>
</evidence>